<comment type="caution">
    <text evidence="2">The sequence shown here is derived from an EMBL/GenBank/DDBJ whole genome shotgun (WGS) entry which is preliminary data.</text>
</comment>
<evidence type="ECO:0000313" key="2">
    <source>
        <dbReference type="EMBL" id="MDJ1137907.1"/>
    </source>
</evidence>
<proteinExistence type="predicted"/>
<protein>
    <submittedName>
        <fullName evidence="2">Uncharacterized protein</fullName>
    </submittedName>
</protein>
<keyword evidence="3" id="KW-1185">Reference proteome</keyword>
<dbReference type="EMBL" id="JANCPR020000069">
    <property type="protein sequence ID" value="MDJ1137907.1"/>
    <property type="molecule type" value="Genomic_DNA"/>
</dbReference>
<name>A0ABT7AA31_9ACTN</name>
<feature type="region of interest" description="Disordered" evidence="1">
    <location>
        <begin position="53"/>
        <end position="79"/>
    </location>
</feature>
<gene>
    <name evidence="2" type="ORF">NMN56_039320</name>
</gene>
<accession>A0ABT7AA31</accession>
<evidence type="ECO:0000313" key="3">
    <source>
        <dbReference type="Proteomes" id="UP001214441"/>
    </source>
</evidence>
<dbReference type="Proteomes" id="UP001214441">
    <property type="component" value="Unassembled WGS sequence"/>
</dbReference>
<evidence type="ECO:0000256" key="1">
    <source>
        <dbReference type="SAM" id="MobiDB-lite"/>
    </source>
</evidence>
<reference evidence="2 3" key="1">
    <citation type="submission" date="2023-05" db="EMBL/GenBank/DDBJ databases">
        <title>Streptantibioticus silvisoli sp. nov., acidotolerant actinomycetes 1 from pine litter.</title>
        <authorList>
            <person name="Swiecimska M."/>
            <person name="Golinska P."/>
            <person name="Sangal V."/>
            <person name="Wachnowicz B."/>
            <person name="Goodfellow M."/>
        </authorList>
    </citation>
    <scope>NUCLEOTIDE SEQUENCE [LARGE SCALE GENOMIC DNA]</scope>
    <source>
        <strain evidence="2 3">DSM 42109</strain>
    </source>
</reference>
<sequence>MTDHAQAPDPITVLDELEATWTAAQQALPGRDTRLDHHIDEFLTAALVRVGVDPDEAKRSISRTRQTVEERHRPHPHPE</sequence>
<organism evidence="2 3">
    <name type="scientific">Streptomyces iconiensis</name>
    <dbReference type="NCBI Taxonomy" id="1384038"/>
    <lineage>
        <taxon>Bacteria</taxon>
        <taxon>Bacillati</taxon>
        <taxon>Actinomycetota</taxon>
        <taxon>Actinomycetes</taxon>
        <taxon>Kitasatosporales</taxon>
        <taxon>Streptomycetaceae</taxon>
        <taxon>Streptomyces</taxon>
    </lineage>
</organism>
<feature type="compositionally biased region" description="Basic and acidic residues" evidence="1">
    <location>
        <begin position="66"/>
        <end position="79"/>
    </location>
</feature>
<dbReference type="RefSeq" id="WP_274038999.1">
    <property type="nucleotide sequence ID" value="NZ_JANCPR020000069.1"/>
</dbReference>